<dbReference type="PROSITE" id="PS50932">
    <property type="entry name" value="HTH_LACI_2"/>
    <property type="match status" value="1"/>
</dbReference>
<dbReference type="Pfam" id="PF13377">
    <property type="entry name" value="Peripla_BP_3"/>
    <property type="match status" value="1"/>
</dbReference>
<comment type="caution">
    <text evidence="5">The sequence shown here is derived from an EMBL/GenBank/DDBJ whole genome shotgun (WGS) entry which is preliminary data.</text>
</comment>
<dbReference type="GO" id="GO:0000976">
    <property type="term" value="F:transcription cis-regulatory region binding"/>
    <property type="evidence" value="ECO:0007669"/>
    <property type="project" value="TreeGrafter"/>
</dbReference>
<sequence>MATIRQIAELAQVSAATVSRVLNNDPTLNASAETKERIFAVAEQLGYKPKQLRKQKLELQRSNAEIGLMFWSTADEGNNDPYFKAVRRGIELHCEEHGLTISKVIRGDLAHAKQEAASLDGLLVIGSIEADEVLEAFPKPDRIVFVNHGEPLHQYDTVHLNFEAAIQSAYDHLVELGHERIAFISGQEWIHSLRNPGQMRQLEEHRYRAFIQMQHQYKHRFTCVEYVPDWSSQGGYEAMQRILAGGQEPTACIAASDAMAVGALRALHEAGVPVPGKMSIIGFNDIELAGFVIPPLTTVRAHTELLGRTAVKLLLERMEGREAALQVKIGTTLIMRESCQRLQS</sequence>
<organism evidence="5 6">
    <name type="scientific">Paenibacillus montaniterrae</name>
    <dbReference type="NCBI Taxonomy" id="429341"/>
    <lineage>
        <taxon>Bacteria</taxon>
        <taxon>Bacillati</taxon>
        <taxon>Bacillota</taxon>
        <taxon>Bacilli</taxon>
        <taxon>Bacillales</taxon>
        <taxon>Paenibacillaceae</taxon>
        <taxon>Paenibacillus</taxon>
    </lineage>
</organism>
<dbReference type="PANTHER" id="PTHR30146:SF149">
    <property type="entry name" value="HTH-TYPE TRANSCRIPTIONAL REGULATOR EBGR"/>
    <property type="match status" value="1"/>
</dbReference>
<keyword evidence="1" id="KW-0805">Transcription regulation</keyword>
<dbReference type="InterPro" id="IPR000843">
    <property type="entry name" value="HTH_LacI"/>
</dbReference>
<keyword evidence="6" id="KW-1185">Reference proteome</keyword>
<dbReference type="PANTHER" id="PTHR30146">
    <property type="entry name" value="LACI-RELATED TRANSCRIPTIONAL REPRESSOR"/>
    <property type="match status" value="1"/>
</dbReference>
<evidence type="ECO:0000256" key="2">
    <source>
        <dbReference type="ARBA" id="ARBA00023125"/>
    </source>
</evidence>
<dbReference type="Gene3D" id="1.10.260.40">
    <property type="entry name" value="lambda repressor-like DNA-binding domains"/>
    <property type="match status" value="1"/>
</dbReference>
<dbReference type="InterPro" id="IPR010982">
    <property type="entry name" value="Lambda_DNA-bd_dom_sf"/>
</dbReference>
<dbReference type="InterPro" id="IPR028082">
    <property type="entry name" value="Peripla_BP_I"/>
</dbReference>
<dbReference type="RefSeq" id="WP_213514841.1">
    <property type="nucleotide sequence ID" value="NZ_BOSE01000003.1"/>
</dbReference>
<name>A0A920CXP0_9BACL</name>
<proteinExistence type="predicted"/>
<keyword evidence="3" id="KW-0804">Transcription</keyword>
<reference evidence="5" key="1">
    <citation type="submission" date="2021-03" db="EMBL/GenBank/DDBJ databases">
        <title>Antimicrobial resistance genes in bacteria isolated from Japanese honey, and their potential for conferring macrolide and lincosamide resistance in the American foulbrood pathogen Paenibacillus larvae.</title>
        <authorList>
            <person name="Okamoto M."/>
            <person name="Kumagai M."/>
            <person name="Kanamori H."/>
            <person name="Takamatsu D."/>
        </authorList>
    </citation>
    <scope>NUCLEOTIDE SEQUENCE</scope>
    <source>
        <strain evidence="5">J40TS1</strain>
    </source>
</reference>
<dbReference type="SUPFAM" id="SSF53822">
    <property type="entry name" value="Periplasmic binding protein-like I"/>
    <property type="match status" value="1"/>
</dbReference>
<dbReference type="SUPFAM" id="SSF47413">
    <property type="entry name" value="lambda repressor-like DNA-binding domains"/>
    <property type="match status" value="1"/>
</dbReference>
<feature type="domain" description="HTH lacI-type" evidence="4">
    <location>
        <begin position="2"/>
        <end position="54"/>
    </location>
</feature>
<accession>A0A920CXP0</accession>
<dbReference type="GO" id="GO:0003700">
    <property type="term" value="F:DNA-binding transcription factor activity"/>
    <property type="evidence" value="ECO:0007669"/>
    <property type="project" value="TreeGrafter"/>
</dbReference>
<dbReference type="CDD" id="cd01544">
    <property type="entry name" value="PBP1_GalR"/>
    <property type="match status" value="1"/>
</dbReference>
<evidence type="ECO:0000259" key="4">
    <source>
        <dbReference type="PROSITE" id="PS50932"/>
    </source>
</evidence>
<evidence type="ECO:0000313" key="6">
    <source>
        <dbReference type="Proteomes" id="UP000683139"/>
    </source>
</evidence>
<protein>
    <submittedName>
        <fullName evidence="5">HTH-type transcriptional regulator MsmR</fullName>
    </submittedName>
</protein>
<dbReference type="Gene3D" id="3.40.50.2300">
    <property type="match status" value="2"/>
</dbReference>
<dbReference type="AlphaFoldDB" id="A0A920CXP0"/>
<keyword evidence="2" id="KW-0238">DNA-binding</keyword>
<dbReference type="Pfam" id="PF00356">
    <property type="entry name" value="LacI"/>
    <property type="match status" value="1"/>
</dbReference>
<evidence type="ECO:0000256" key="1">
    <source>
        <dbReference type="ARBA" id="ARBA00023015"/>
    </source>
</evidence>
<gene>
    <name evidence="5" type="primary">msmR_2</name>
    <name evidence="5" type="ORF">J40TS1_21620</name>
</gene>
<evidence type="ECO:0000256" key="3">
    <source>
        <dbReference type="ARBA" id="ARBA00023163"/>
    </source>
</evidence>
<evidence type="ECO:0000313" key="5">
    <source>
        <dbReference type="EMBL" id="GIP16520.1"/>
    </source>
</evidence>
<dbReference type="SMART" id="SM00354">
    <property type="entry name" value="HTH_LACI"/>
    <property type="match status" value="1"/>
</dbReference>
<dbReference type="Proteomes" id="UP000683139">
    <property type="component" value="Unassembled WGS sequence"/>
</dbReference>
<dbReference type="CDD" id="cd01392">
    <property type="entry name" value="HTH_LacI"/>
    <property type="match status" value="1"/>
</dbReference>
<dbReference type="InterPro" id="IPR046335">
    <property type="entry name" value="LacI/GalR-like_sensor"/>
</dbReference>
<dbReference type="EMBL" id="BOSE01000003">
    <property type="protein sequence ID" value="GIP16520.1"/>
    <property type="molecule type" value="Genomic_DNA"/>
</dbReference>